<gene>
    <name evidence="2" type="ORF">C7S10_19875</name>
</gene>
<evidence type="ECO:0000259" key="1">
    <source>
        <dbReference type="PROSITE" id="PS51725"/>
    </source>
</evidence>
<dbReference type="Proteomes" id="UP000244867">
    <property type="component" value="Unassembled WGS sequence"/>
</dbReference>
<dbReference type="InterPro" id="IPR011008">
    <property type="entry name" value="Dimeric_a/b-barrel"/>
</dbReference>
<sequence length="97" mass="10037">MSELHVVATIPVKPEHVEAIASALGELVTATRQEAGCLAYHLFESAAAPGVFVTVERWTDQAALDAHMQSPHVAAAFAAAGDALAGDVAIHPLTPVE</sequence>
<dbReference type="PANTHER" id="PTHR33336">
    <property type="entry name" value="QUINOL MONOOXYGENASE YGIN-RELATED"/>
    <property type="match status" value="1"/>
</dbReference>
<dbReference type="Pfam" id="PF03992">
    <property type="entry name" value="ABM"/>
    <property type="match status" value="1"/>
</dbReference>
<evidence type="ECO:0000313" key="2">
    <source>
        <dbReference type="EMBL" id="PUA79288.1"/>
    </source>
</evidence>
<dbReference type="GO" id="GO:0004497">
    <property type="term" value="F:monooxygenase activity"/>
    <property type="evidence" value="ECO:0007669"/>
    <property type="project" value="UniProtKB-KW"/>
</dbReference>
<protein>
    <submittedName>
        <fullName evidence="2">Antibiotic biosynthesis monooxygenase</fullName>
    </submittedName>
</protein>
<proteinExistence type="predicted"/>
<dbReference type="AlphaFoldDB" id="A0A2R7YS99"/>
<evidence type="ECO:0000313" key="3">
    <source>
        <dbReference type="Proteomes" id="UP000244867"/>
    </source>
</evidence>
<dbReference type="RefSeq" id="WP_108346291.1">
    <property type="nucleotide sequence ID" value="NZ_PYXZ01000011.1"/>
</dbReference>
<dbReference type="SUPFAM" id="SSF54909">
    <property type="entry name" value="Dimeric alpha+beta barrel"/>
    <property type="match status" value="1"/>
</dbReference>
<dbReference type="OrthoDB" id="5080511at2"/>
<dbReference type="Gene3D" id="3.30.70.100">
    <property type="match status" value="1"/>
</dbReference>
<dbReference type="EMBL" id="PYXZ01000011">
    <property type="protein sequence ID" value="PUA79288.1"/>
    <property type="molecule type" value="Genomic_DNA"/>
</dbReference>
<dbReference type="InterPro" id="IPR007138">
    <property type="entry name" value="ABM_dom"/>
</dbReference>
<comment type="caution">
    <text evidence="2">The sequence shown here is derived from an EMBL/GenBank/DDBJ whole genome shotgun (WGS) entry which is preliminary data.</text>
</comment>
<dbReference type="PANTHER" id="PTHR33336:SF15">
    <property type="entry name" value="ABM DOMAIN-CONTAINING PROTEIN"/>
    <property type="match status" value="1"/>
</dbReference>
<dbReference type="InterPro" id="IPR050744">
    <property type="entry name" value="AI-2_Isomerase_LsrG"/>
</dbReference>
<organism evidence="2 3">
    <name type="scientific">Nocardioides currus</name>
    <dbReference type="NCBI Taxonomy" id="2133958"/>
    <lineage>
        <taxon>Bacteria</taxon>
        <taxon>Bacillati</taxon>
        <taxon>Actinomycetota</taxon>
        <taxon>Actinomycetes</taxon>
        <taxon>Propionibacteriales</taxon>
        <taxon>Nocardioidaceae</taxon>
        <taxon>Nocardioides</taxon>
    </lineage>
</organism>
<accession>A0A2R7YS99</accession>
<feature type="domain" description="ABM" evidence="1">
    <location>
        <begin position="4"/>
        <end position="93"/>
    </location>
</feature>
<keyword evidence="2" id="KW-0503">Monooxygenase</keyword>
<keyword evidence="3" id="KW-1185">Reference proteome</keyword>
<keyword evidence="2" id="KW-0560">Oxidoreductase</keyword>
<reference evidence="2 3" key="1">
    <citation type="submission" date="2018-03" db="EMBL/GenBank/DDBJ databases">
        <authorList>
            <person name="Keele B.F."/>
        </authorList>
    </citation>
    <scope>NUCLEOTIDE SEQUENCE [LARGE SCALE GENOMIC DNA]</scope>
    <source>
        <strain evidence="2 3">IB-3</strain>
    </source>
</reference>
<name>A0A2R7YS99_9ACTN</name>
<dbReference type="PROSITE" id="PS51725">
    <property type="entry name" value="ABM"/>
    <property type="match status" value="1"/>
</dbReference>